<keyword evidence="2" id="KW-1185">Reference proteome</keyword>
<dbReference type="EMBL" id="CP000482">
    <property type="protein sequence ID" value="ABK99722.1"/>
    <property type="molecule type" value="Genomic_DNA"/>
</dbReference>
<name>A1AQV2_PELPD</name>
<dbReference type="eggNOG" id="ENOG5033554">
    <property type="taxonomic scope" value="Bacteria"/>
</dbReference>
<reference evidence="1 2" key="1">
    <citation type="submission" date="2006-10" db="EMBL/GenBank/DDBJ databases">
        <title>Complete sequence of chromosome of Pelobacter propionicus DSM 2379.</title>
        <authorList>
            <consortium name="US DOE Joint Genome Institute"/>
            <person name="Copeland A."/>
            <person name="Lucas S."/>
            <person name="Lapidus A."/>
            <person name="Barry K."/>
            <person name="Detter J.C."/>
            <person name="Glavina del Rio T."/>
            <person name="Hammon N."/>
            <person name="Israni S."/>
            <person name="Dalin E."/>
            <person name="Tice H."/>
            <person name="Pitluck S."/>
            <person name="Saunders E."/>
            <person name="Brettin T."/>
            <person name="Bruce D."/>
            <person name="Han C."/>
            <person name="Tapia R."/>
            <person name="Schmutz J."/>
            <person name="Larimer F."/>
            <person name="Land M."/>
            <person name="Hauser L."/>
            <person name="Kyrpides N."/>
            <person name="Kim E."/>
            <person name="Lovley D."/>
            <person name="Richardson P."/>
        </authorList>
    </citation>
    <scope>NUCLEOTIDE SEQUENCE [LARGE SCALE GENOMIC DNA]</scope>
    <source>
        <strain evidence="2">DSM 2379 / NBRC 103807 / OttBd1</strain>
    </source>
</reference>
<dbReference type="KEGG" id="ppd:Ppro_2114"/>
<dbReference type="AlphaFoldDB" id="A1AQV2"/>
<accession>A1AQV2</accession>
<dbReference type="HOGENOM" id="CLU_1537911_0_0_7"/>
<gene>
    <name evidence="1" type="ordered locus">Ppro_2114</name>
</gene>
<dbReference type="RefSeq" id="WP_011735988.1">
    <property type="nucleotide sequence ID" value="NC_008609.1"/>
</dbReference>
<protein>
    <submittedName>
        <fullName evidence="1">Uncharacterized protein</fullName>
    </submittedName>
</protein>
<sequence length="167" mass="20040">MMEPTFPEVEFEHEDFDFDTMDQELRVNERCQSLLESFYHYLLARGDDPQAASDLAYCADHYLRDYLIDFGRQNVVRPVPGVVRRFAATWFITRTLEPEMVVLERHLKAICELYGFLRQQHFISREELAWLEEEASRTEYYRHRLESFLALRGDGYEEWEAECPLKE</sequence>
<dbReference type="Proteomes" id="UP000006732">
    <property type="component" value="Chromosome"/>
</dbReference>
<proteinExistence type="predicted"/>
<evidence type="ECO:0000313" key="1">
    <source>
        <dbReference type="EMBL" id="ABK99722.1"/>
    </source>
</evidence>
<evidence type="ECO:0000313" key="2">
    <source>
        <dbReference type="Proteomes" id="UP000006732"/>
    </source>
</evidence>
<dbReference type="STRING" id="338966.Ppro_2114"/>
<organism evidence="1 2">
    <name type="scientific">Pelobacter propionicus (strain DSM 2379 / NBRC 103807 / OttBd1)</name>
    <dbReference type="NCBI Taxonomy" id="338966"/>
    <lineage>
        <taxon>Bacteria</taxon>
        <taxon>Pseudomonadati</taxon>
        <taxon>Thermodesulfobacteriota</taxon>
        <taxon>Desulfuromonadia</taxon>
        <taxon>Desulfuromonadales</taxon>
        <taxon>Desulfuromonadaceae</taxon>
        <taxon>Pelobacter</taxon>
    </lineage>
</organism>